<dbReference type="PANTHER" id="PTHR42917">
    <property type="entry name" value="2,4-DIENOYL-COA REDUCTASE"/>
    <property type="match status" value="1"/>
</dbReference>
<dbReference type="Gene3D" id="3.20.20.70">
    <property type="entry name" value="Aldolase class I"/>
    <property type="match status" value="1"/>
</dbReference>
<dbReference type="InterPro" id="IPR001155">
    <property type="entry name" value="OxRdtase_FMN_N"/>
</dbReference>
<dbReference type="InterPro" id="IPR036188">
    <property type="entry name" value="FAD/NAD-bd_sf"/>
</dbReference>
<evidence type="ECO:0000256" key="8">
    <source>
        <dbReference type="ARBA" id="ARBA00023004"/>
    </source>
</evidence>
<dbReference type="SUPFAM" id="SSF51395">
    <property type="entry name" value="FMN-linked oxidoreductases"/>
    <property type="match status" value="1"/>
</dbReference>
<feature type="domain" description="NADH:flavin oxidoreductase/NADH oxidase N-terminal" evidence="10">
    <location>
        <begin position="6"/>
        <end position="334"/>
    </location>
</feature>
<dbReference type="GO" id="GO:0016491">
    <property type="term" value="F:oxidoreductase activity"/>
    <property type="evidence" value="ECO:0007669"/>
    <property type="project" value="UniProtKB-KW"/>
</dbReference>
<dbReference type="PRINTS" id="PR00368">
    <property type="entry name" value="FADPNR"/>
</dbReference>
<evidence type="ECO:0000259" key="11">
    <source>
        <dbReference type="Pfam" id="PF07992"/>
    </source>
</evidence>
<comment type="cofactor">
    <cofactor evidence="1">
        <name>FMN</name>
        <dbReference type="ChEBI" id="CHEBI:58210"/>
    </cofactor>
</comment>
<evidence type="ECO:0000313" key="12">
    <source>
        <dbReference type="EMBL" id="HJB14060.1"/>
    </source>
</evidence>
<comment type="similarity">
    <text evidence="3">In the N-terminal section; belongs to the NADH:flavin oxidoreductase/NADH oxidase family.</text>
</comment>
<dbReference type="Pfam" id="PF00724">
    <property type="entry name" value="Oxidored_FMN"/>
    <property type="match status" value="1"/>
</dbReference>
<dbReference type="GO" id="GO:0046872">
    <property type="term" value="F:metal ion binding"/>
    <property type="evidence" value="ECO:0007669"/>
    <property type="project" value="UniProtKB-KW"/>
</dbReference>
<dbReference type="InterPro" id="IPR023753">
    <property type="entry name" value="FAD/NAD-binding_dom"/>
</dbReference>
<dbReference type="GO" id="GO:0051536">
    <property type="term" value="F:iron-sulfur cluster binding"/>
    <property type="evidence" value="ECO:0007669"/>
    <property type="project" value="UniProtKB-KW"/>
</dbReference>
<evidence type="ECO:0000313" key="13">
    <source>
        <dbReference type="Proteomes" id="UP000823824"/>
    </source>
</evidence>
<dbReference type="SUPFAM" id="SSF51905">
    <property type="entry name" value="FAD/NAD(P)-binding domain"/>
    <property type="match status" value="1"/>
</dbReference>
<dbReference type="Gene3D" id="3.50.50.60">
    <property type="entry name" value="FAD/NAD(P)-binding domain"/>
    <property type="match status" value="1"/>
</dbReference>
<keyword evidence="5" id="KW-0288">FMN</keyword>
<dbReference type="Pfam" id="PF07992">
    <property type="entry name" value="Pyr_redox_2"/>
    <property type="match status" value="1"/>
</dbReference>
<sequence length="642" mass="68210">MKFPNMFSPVRIGTVTVPNRFVVPPMGNNFANTDGSLSDRSLAYYQARAKGGFGLITIESTVVYQEAKGGPRKPCLFSDDTVESFRRVADACHAYGAKVSIQLQHAGPEGNSALTGYPLKAASAMPAACGREVPEAVSNEELYRIIECYGDAARRAQQAGIDMVEVHCAHGYLVSTFISQRTNHRTDEFGGCFENRMRLPRLIIENIRRKTGGSLPILCRINASDEVEGGQSVQDAAAVAAYLEQECGVDALHVTRAVHLHDEFMWAPGVTHGGFNADLVTEIKRAVSVPVIAVGRFTEPQYAELLVKQGRADLIAFGRQSIADPELPAKARTGQLEELAPCIGCLLGCVPNMFAGRPITCAVNPCVGREAELTPAKTAKRVIAVGGGPGGLYAAWACAARGHHVTLLEKEPELGGNFRIASYPTGKGQLSEAIRSLIVKCQKAGVDLRCGVEADEALLRSLAPDAVILATGSTPLVLPIPGLDTCGYVTAQAMLEGRVPVGRKVLVVGGGMVGCEAAEYLAERGHEVAIVEMKDEIAADVTPENRRYTFANFEEHHVLLRPSAKVGQFYPDGVDYVLADGTSGSLRGYDSVVLAMGSRPNAALKEAAEKIAAQVFVIGEAAKAPGNAVLATGDALDAALKI</sequence>
<protein>
    <submittedName>
        <fullName evidence="12">FAD-dependent oxidoreductase</fullName>
    </submittedName>
</protein>
<evidence type="ECO:0000256" key="9">
    <source>
        <dbReference type="ARBA" id="ARBA00023014"/>
    </source>
</evidence>
<dbReference type="CDD" id="cd02803">
    <property type="entry name" value="OYE_like_FMN_family"/>
    <property type="match status" value="1"/>
</dbReference>
<keyword evidence="9" id="KW-0411">Iron-sulfur</keyword>
<gene>
    <name evidence="12" type="ORF">H9787_10175</name>
</gene>
<organism evidence="12 13">
    <name type="scientific">Candidatus Oscillibacter excrementigallinarum</name>
    <dbReference type="NCBI Taxonomy" id="2838716"/>
    <lineage>
        <taxon>Bacteria</taxon>
        <taxon>Bacillati</taxon>
        <taxon>Bacillota</taxon>
        <taxon>Clostridia</taxon>
        <taxon>Eubacteriales</taxon>
        <taxon>Oscillospiraceae</taxon>
        <taxon>Oscillibacter</taxon>
    </lineage>
</organism>
<keyword evidence="6" id="KW-0479">Metal-binding</keyword>
<evidence type="ECO:0000256" key="6">
    <source>
        <dbReference type="ARBA" id="ARBA00022723"/>
    </source>
</evidence>
<proteinExistence type="inferred from homology"/>
<dbReference type="EMBL" id="DWZJ01000092">
    <property type="protein sequence ID" value="HJB14060.1"/>
    <property type="molecule type" value="Genomic_DNA"/>
</dbReference>
<evidence type="ECO:0000256" key="4">
    <source>
        <dbReference type="ARBA" id="ARBA00022630"/>
    </source>
</evidence>
<dbReference type="InterPro" id="IPR051793">
    <property type="entry name" value="NADH:flavin_oxidoreductase"/>
</dbReference>
<dbReference type="GO" id="GO:0010181">
    <property type="term" value="F:FMN binding"/>
    <property type="evidence" value="ECO:0007669"/>
    <property type="project" value="InterPro"/>
</dbReference>
<evidence type="ECO:0000256" key="1">
    <source>
        <dbReference type="ARBA" id="ARBA00001917"/>
    </source>
</evidence>
<keyword evidence="7" id="KW-0560">Oxidoreductase</keyword>
<comment type="cofactor">
    <cofactor evidence="2">
        <name>[4Fe-4S] cluster</name>
        <dbReference type="ChEBI" id="CHEBI:49883"/>
    </cofactor>
</comment>
<comment type="caution">
    <text evidence="12">The sequence shown here is derived from an EMBL/GenBank/DDBJ whole genome shotgun (WGS) entry which is preliminary data.</text>
</comment>
<evidence type="ECO:0000256" key="3">
    <source>
        <dbReference type="ARBA" id="ARBA00011048"/>
    </source>
</evidence>
<keyword evidence="8" id="KW-0408">Iron</keyword>
<name>A0A9D2RS59_9FIRM</name>
<dbReference type="Proteomes" id="UP000823824">
    <property type="component" value="Unassembled WGS sequence"/>
</dbReference>
<feature type="domain" description="FAD/NAD(P)-binding" evidence="11">
    <location>
        <begin position="381"/>
        <end position="610"/>
    </location>
</feature>
<dbReference type="PANTHER" id="PTHR42917:SF2">
    <property type="entry name" value="2,4-DIENOYL-COA REDUCTASE [(2E)-ENOYL-COA-PRODUCING]"/>
    <property type="match status" value="1"/>
</dbReference>
<dbReference type="Gene3D" id="3.40.50.720">
    <property type="entry name" value="NAD(P)-binding Rossmann-like Domain"/>
    <property type="match status" value="1"/>
</dbReference>
<accession>A0A9D2RS59</accession>
<reference evidence="12" key="2">
    <citation type="submission" date="2021-04" db="EMBL/GenBank/DDBJ databases">
        <authorList>
            <person name="Gilroy R."/>
        </authorList>
    </citation>
    <scope>NUCLEOTIDE SEQUENCE</scope>
    <source>
        <strain evidence="12">ChiBcec18-1249</strain>
    </source>
</reference>
<evidence type="ECO:0000259" key="10">
    <source>
        <dbReference type="Pfam" id="PF00724"/>
    </source>
</evidence>
<evidence type="ECO:0000256" key="7">
    <source>
        <dbReference type="ARBA" id="ARBA00023002"/>
    </source>
</evidence>
<evidence type="ECO:0000256" key="5">
    <source>
        <dbReference type="ARBA" id="ARBA00022643"/>
    </source>
</evidence>
<dbReference type="AlphaFoldDB" id="A0A9D2RS59"/>
<dbReference type="InterPro" id="IPR013785">
    <property type="entry name" value="Aldolase_TIM"/>
</dbReference>
<evidence type="ECO:0000256" key="2">
    <source>
        <dbReference type="ARBA" id="ARBA00001966"/>
    </source>
</evidence>
<reference evidence="12" key="1">
    <citation type="journal article" date="2021" name="PeerJ">
        <title>Extensive microbial diversity within the chicken gut microbiome revealed by metagenomics and culture.</title>
        <authorList>
            <person name="Gilroy R."/>
            <person name="Ravi A."/>
            <person name="Getino M."/>
            <person name="Pursley I."/>
            <person name="Horton D.L."/>
            <person name="Alikhan N.F."/>
            <person name="Baker D."/>
            <person name="Gharbi K."/>
            <person name="Hall N."/>
            <person name="Watson M."/>
            <person name="Adriaenssens E.M."/>
            <person name="Foster-Nyarko E."/>
            <person name="Jarju S."/>
            <person name="Secka A."/>
            <person name="Antonio M."/>
            <person name="Oren A."/>
            <person name="Chaudhuri R.R."/>
            <person name="La Ragione R."/>
            <person name="Hildebrand F."/>
            <person name="Pallen M.J."/>
        </authorList>
    </citation>
    <scope>NUCLEOTIDE SEQUENCE</scope>
    <source>
        <strain evidence="12">ChiBcec18-1249</strain>
    </source>
</reference>
<keyword evidence="4" id="KW-0285">Flavoprotein</keyword>
<dbReference type="PRINTS" id="PR00469">
    <property type="entry name" value="PNDRDTASEII"/>
</dbReference>